<dbReference type="OrthoDB" id="1449052at2"/>
<evidence type="ECO:0000313" key="2">
    <source>
        <dbReference type="EMBL" id="QHI37421.1"/>
    </source>
</evidence>
<dbReference type="AlphaFoldDB" id="A0A7L4ZLN3"/>
<sequence>MALGIAERLVAEETLKMTICERCNTQEDTLVVRVFSKFFVASIMFFAFKKRVHIECISCKRMEKSIDSFPKRTQDRIEAVVGDAKHPWYLYSGYVIFFIIILISLVSK</sequence>
<dbReference type="KEGG" id="kan:IMCC3317_28000"/>
<evidence type="ECO:0008006" key="4">
    <source>
        <dbReference type="Google" id="ProtNLM"/>
    </source>
</evidence>
<keyword evidence="3" id="KW-1185">Reference proteome</keyword>
<keyword evidence="1" id="KW-0472">Membrane</keyword>
<dbReference type="EMBL" id="CP019288">
    <property type="protein sequence ID" value="QHI37421.1"/>
    <property type="molecule type" value="Genomic_DNA"/>
</dbReference>
<accession>A0A7L4ZLN3</accession>
<organism evidence="2 3">
    <name type="scientific">Kordia antarctica</name>
    <dbReference type="NCBI Taxonomy" id="1218801"/>
    <lineage>
        <taxon>Bacteria</taxon>
        <taxon>Pseudomonadati</taxon>
        <taxon>Bacteroidota</taxon>
        <taxon>Flavobacteriia</taxon>
        <taxon>Flavobacteriales</taxon>
        <taxon>Flavobacteriaceae</taxon>
        <taxon>Kordia</taxon>
    </lineage>
</organism>
<protein>
    <recommendedName>
        <fullName evidence="4">Zinc-ribbon 15 domain-containing protein</fullName>
    </recommendedName>
</protein>
<proteinExistence type="predicted"/>
<evidence type="ECO:0000313" key="3">
    <source>
        <dbReference type="Proteomes" id="UP000464657"/>
    </source>
</evidence>
<keyword evidence="1" id="KW-0812">Transmembrane</keyword>
<dbReference type="Proteomes" id="UP000464657">
    <property type="component" value="Chromosome"/>
</dbReference>
<evidence type="ECO:0000256" key="1">
    <source>
        <dbReference type="SAM" id="Phobius"/>
    </source>
</evidence>
<keyword evidence="1" id="KW-1133">Transmembrane helix</keyword>
<dbReference type="RefSeq" id="WP_160130049.1">
    <property type="nucleotide sequence ID" value="NZ_CP019288.1"/>
</dbReference>
<gene>
    <name evidence="2" type="ORF">IMCC3317_28000</name>
</gene>
<name>A0A7L4ZLN3_9FLAO</name>
<feature type="transmembrane region" description="Helical" evidence="1">
    <location>
        <begin position="88"/>
        <end position="106"/>
    </location>
</feature>
<reference evidence="2 3" key="1">
    <citation type="journal article" date="2013" name="Int. J. Syst. Evol. Microbiol.">
        <title>Kordia antarctica sp. nov., isolated from Antarctic seawater.</title>
        <authorList>
            <person name="Baek K."/>
            <person name="Choi A."/>
            <person name="Kang I."/>
            <person name="Lee K."/>
            <person name="Cho J.C."/>
        </authorList>
    </citation>
    <scope>NUCLEOTIDE SEQUENCE [LARGE SCALE GENOMIC DNA]</scope>
    <source>
        <strain evidence="2 3">IMCC3317</strain>
    </source>
</reference>